<dbReference type="InterPro" id="IPR016954">
    <property type="entry name" value="Uncharacterised_Vng0742h"/>
</dbReference>
<dbReference type="Proteomes" id="UP001596398">
    <property type="component" value="Unassembled WGS sequence"/>
</dbReference>
<dbReference type="InterPro" id="IPR019278">
    <property type="entry name" value="DICT_dom"/>
</dbReference>
<dbReference type="Pfam" id="PF10069">
    <property type="entry name" value="DICT"/>
    <property type="match status" value="1"/>
</dbReference>
<gene>
    <name evidence="2" type="ORF">ACFQJ4_00955</name>
</gene>
<dbReference type="AlphaFoldDB" id="A0ABD5ZL31"/>
<comment type="caution">
    <text evidence="2">The sequence shown here is derived from an EMBL/GenBank/DDBJ whole genome shotgun (WGS) entry which is preliminary data.</text>
</comment>
<accession>A0ABD5ZL31</accession>
<evidence type="ECO:0000313" key="2">
    <source>
        <dbReference type="EMBL" id="MFC7233874.1"/>
    </source>
</evidence>
<proteinExistence type="predicted"/>
<reference evidence="2 3" key="1">
    <citation type="journal article" date="2019" name="Int. J. Syst. Evol. Microbiol.">
        <title>The Global Catalogue of Microorganisms (GCM) 10K type strain sequencing project: providing services to taxonomists for standard genome sequencing and annotation.</title>
        <authorList>
            <consortium name="The Broad Institute Genomics Platform"/>
            <consortium name="The Broad Institute Genome Sequencing Center for Infectious Disease"/>
            <person name="Wu L."/>
            <person name="Ma J."/>
        </authorList>
    </citation>
    <scope>NUCLEOTIDE SEQUENCE [LARGE SCALE GENOMIC DNA]</scope>
    <source>
        <strain evidence="2 3">DT85</strain>
    </source>
</reference>
<sequence length="240" mass="26439">MTLGDIIDAAAANPTRLRVCSPDDSPDLSDRFGSRNVVVEHTTLPGADEGFVVVRRDGEFVGSVPVRAFDTLVHPPAGVPGSRDGEADEQFRALLGLLDDTVFTSLERDRMLATSREIEDRAWRLGHGRLYAGFQSLPVMHAEADVYRRLATKPDLRVEVFATPNGDPPAVEGATVRVADDPEIADTWFVVYDADTRRDSCALLAVERDPGSYRGFWTYDPERVDEIVLALRGAVERAEQ</sequence>
<evidence type="ECO:0000313" key="3">
    <source>
        <dbReference type="Proteomes" id="UP001596398"/>
    </source>
</evidence>
<evidence type="ECO:0000259" key="1">
    <source>
        <dbReference type="Pfam" id="PF10069"/>
    </source>
</evidence>
<organism evidence="2 3">
    <name type="scientific">Halosegnis marinus</name>
    <dbReference type="NCBI Taxonomy" id="3034023"/>
    <lineage>
        <taxon>Archaea</taxon>
        <taxon>Methanobacteriati</taxon>
        <taxon>Methanobacteriota</taxon>
        <taxon>Stenosarchaea group</taxon>
        <taxon>Halobacteria</taxon>
        <taxon>Halobacteriales</taxon>
        <taxon>Natronomonadaceae</taxon>
        <taxon>Halosegnis</taxon>
    </lineage>
</organism>
<name>A0ABD5ZL31_9EURY</name>
<dbReference type="GeneID" id="79265536"/>
<protein>
    <submittedName>
        <fullName evidence="2">DICT sensory domain-containing protein</fullName>
    </submittedName>
</protein>
<feature type="domain" description="DICT" evidence="1">
    <location>
        <begin position="103"/>
        <end position="207"/>
    </location>
</feature>
<dbReference type="PIRSF" id="PIRSF030471">
    <property type="entry name" value="STR_Vng0742h_prd"/>
    <property type="match status" value="1"/>
</dbReference>
<dbReference type="EMBL" id="JBHTAP010000001">
    <property type="protein sequence ID" value="MFC7233874.1"/>
    <property type="molecule type" value="Genomic_DNA"/>
</dbReference>
<keyword evidence="3" id="KW-1185">Reference proteome</keyword>
<dbReference type="RefSeq" id="WP_276234868.1">
    <property type="nucleotide sequence ID" value="NZ_CP119802.1"/>
</dbReference>